<proteinExistence type="predicted"/>
<dbReference type="Proteomes" id="UP000252107">
    <property type="component" value="Unassembled WGS sequence"/>
</dbReference>
<dbReference type="AlphaFoldDB" id="A0A367R1J3"/>
<reference evidence="1" key="1">
    <citation type="submission" date="2016-04" db="EMBL/GenBank/DDBJ databases">
        <authorList>
            <person name="Tabuchi Yagui T.R."/>
        </authorList>
    </citation>
    <scope>NUCLEOTIDE SEQUENCE [LARGE SCALE GENOMIC DNA]</scope>
    <source>
        <strain evidence="1">NIES-26</strain>
    </source>
</reference>
<organism evidence="1 2">
    <name type="scientific">Nostoc minutum NIES-26</name>
    <dbReference type="NCBI Taxonomy" id="1844469"/>
    <lineage>
        <taxon>Bacteria</taxon>
        <taxon>Bacillati</taxon>
        <taxon>Cyanobacteriota</taxon>
        <taxon>Cyanophyceae</taxon>
        <taxon>Nostocales</taxon>
        <taxon>Nostocaceae</taxon>
        <taxon>Nostoc</taxon>
    </lineage>
</organism>
<name>A0A367R1J3_9NOSO</name>
<accession>A0A367R1J3</accession>
<keyword evidence="2" id="KW-1185">Reference proteome</keyword>
<comment type="caution">
    <text evidence="1">The sequence shown here is derived from an EMBL/GenBank/DDBJ whole genome shotgun (WGS) entry which is preliminary data.</text>
</comment>
<evidence type="ECO:0000313" key="1">
    <source>
        <dbReference type="EMBL" id="RCJ29424.1"/>
    </source>
</evidence>
<evidence type="ECO:0000313" key="2">
    <source>
        <dbReference type="Proteomes" id="UP000252107"/>
    </source>
</evidence>
<protein>
    <submittedName>
        <fullName evidence="1">Uncharacterized protein</fullName>
    </submittedName>
</protein>
<gene>
    <name evidence="1" type="ORF">A6770_22090</name>
</gene>
<dbReference type="EMBL" id="LXQD01000293">
    <property type="protein sequence ID" value="RCJ29424.1"/>
    <property type="molecule type" value="Genomic_DNA"/>
</dbReference>
<sequence>MNINLHIERLILDGVNISPSQRTLLQAAVEAELTRLLAQGLAPGLLQGDTIPSVTTGNVQITTSSNPTVMGQQIAQAVYRGIGS</sequence>